<keyword evidence="2" id="KW-0677">Repeat</keyword>
<dbReference type="NCBIfam" id="TIGR02608">
    <property type="entry name" value="delta_60_rpt"/>
    <property type="match status" value="4"/>
</dbReference>
<evidence type="ECO:0000313" key="5">
    <source>
        <dbReference type="EMBL" id="SVC45598.1"/>
    </source>
</evidence>
<dbReference type="AlphaFoldDB" id="A0A382MAM0"/>
<dbReference type="Gene3D" id="2.60.40.2030">
    <property type="match status" value="1"/>
</dbReference>
<name>A0A382MAM0_9ZZZZ</name>
<keyword evidence="3" id="KW-0106">Calcium</keyword>
<organism evidence="5">
    <name type="scientific">marine metagenome</name>
    <dbReference type="NCBI Taxonomy" id="408172"/>
    <lineage>
        <taxon>unclassified sequences</taxon>
        <taxon>metagenomes</taxon>
        <taxon>ecological metagenomes</taxon>
    </lineage>
</organism>
<dbReference type="Pfam" id="PF03160">
    <property type="entry name" value="Calx-beta"/>
    <property type="match status" value="1"/>
</dbReference>
<evidence type="ECO:0000256" key="3">
    <source>
        <dbReference type="ARBA" id="ARBA00022837"/>
    </source>
</evidence>
<dbReference type="InterPro" id="IPR038081">
    <property type="entry name" value="CalX-like_sf"/>
</dbReference>
<dbReference type="GO" id="GO:0007154">
    <property type="term" value="P:cell communication"/>
    <property type="evidence" value="ECO:0007669"/>
    <property type="project" value="InterPro"/>
</dbReference>
<feature type="domain" description="Calx-beta" evidence="4">
    <location>
        <begin position="1"/>
        <end position="61"/>
    </location>
</feature>
<feature type="non-terminal residue" evidence="5">
    <location>
        <position position="1"/>
    </location>
</feature>
<sequence>YRPAAGTFEFEPNDYSKEFVVELLDDGSLENNEVFVLALENLEGGAVFGGNSTATVMIVDNEASNAPSGVLDVGYNTGVGFNGSVRDLELMPDGRLILAGIFDRFNNMSANSIARLSSKGEMDPIFNPGTGPNGAINVVKLFQGQYLLIGGEFTEFNGKNYNHLVRINLDGVVDDTFNIGSAASGVIMDIDVDSADRIIVVGDFTRFDVIKCQNIIRLNPDGQIDSTFDSGIGAVGIVNSVSVQPDDRIVIAGDFSLYNGSPVGGISRLNVDGSLDKGFNDALPAIELTDHIFSRVEVLEDGRILAAGSVVASVEEEGGASRTYRGVLRLNRDGSVDTTFQPNSSILLADPHYGPNGNIEAMSVQPDGYVLLGGEFTKLHGKVFNR</sequence>
<evidence type="ECO:0000259" key="4">
    <source>
        <dbReference type="Pfam" id="PF03160"/>
    </source>
</evidence>
<protein>
    <recommendedName>
        <fullName evidence="4">Calx-beta domain-containing protein</fullName>
    </recommendedName>
</protein>
<dbReference type="InterPro" id="IPR003644">
    <property type="entry name" value="Calx_beta"/>
</dbReference>
<dbReference type="SUPFAM" id="SSF63829">
    <property type="entry name" value="Calcium-dependent phosphotriesterase"/>
    <property type="match status" value="1"/>
</dbReference>
<dbReference type="SUPFAM" id="SSF141072">
    <property type="entry name" value="CalX-like"/>
    <property type="match status" value="1"/>
</dbReference>
<dbReference type="GO" id="GO:0016020">
    <property type="term" value="C:membrane"/>
    <property type="evidence" value="ECO:0007669"/>
    <property type="project" value="InterPro"/>
</dbReference>
<evidence type="ECO:0000256" key="1">
    <source>
        <dbReference type="ARBA" id="ARBA00022729"/>
    </source>
</evidence>
<dbReference type="InterPro" id="IPR013431">
    <property type="entry name" value="Delta_60_rpt"/>
</dbReference>
<accession>A0A382MAM0</accession>
<dbReference type="EMBL" id="UINC01092213">
    <property type="protein sequence ID" value="SVC45598.1"/>
    <property type="molecule type" value="Genomic_DNA"/>
</dbReference>
<gene>
    <name evidence="5" type="ORF">METZ01_LOCUS298452</name>
</gene>
<evidence type="ECO:0000256" key="2">
    <source>
        <dbReference type="ARBA" id="ARBA00022737"/>
    </source>
</evidence>
<keyword evidence="1" id="KW-0732">Signal</keyword>
<reference evidence="5" key="1">
    <citation type="submission" date="2018-05" db="EMBL/GenBank/DDBJ databases">
        <authorList>
            <person name="Lanie J.A."/>
            <person name="Ng W.-L."/>
            <person name="Kazmierczak K.M."/>
            <person name="Andrzejewski T.M."/>
            <person name="Davidsen T.M."/>
            <person name="Wayne K.J."/>
            <person name="Tettelin H."/>
            <person name="Glass J.I."/>
            <person name="Rusch D."/>
            <person name="Podicherti R."/>
            <person name="Tsui H.-C.T."/>
            <person name="Winkler M.E."/>
        </authorList>
    </citation>
    <scope>NUCLEOTIDE SEQUENCE</scope>
</reference>
<dbReference type="Gene3D" id="2.80.10.50">
    <property type="match status" value="3"/>
</dbReference>
<feature type="non-terminal residue" evidence="5">
    <location>
        <position position="386"/>
    </location>
</feature>
<proteinExistence type="predicted"/>
<dbReference type="Pfam" id="PF17164">
    <property type="entry name" value="DUF5122"/>
    <property type="match status" value="5"/>
</dbReference>